<proteinExistence type="predicted"/>
<evidence type="ECO:0000259" key="2">
    <source>
        <dbReference type="Pfam" id="PF13751"/>
    </source>
</evidence>
<dbReference type="AlphaFoldDB" id="A0A1M5YWF2"/>
<reference evidence="3 4" key="1">
    <citation type="submission" date="2016-11" db="EMBL/GenBank/DDBJ databases">
        <authorList>
            <person name="Jaros S."/>
            <person name="Januszkiewicz K."/>
            <person name="Wedrychowicz H."/>
        </authorList>
    </citation>
    <scope>NUCLEOTIDE SEQUENCE [LARGE SCALE GENOMIC DNA]</scope>
    <source>
        <strain evidence="3 4">DSM 10068</strain>
    </source>
</reference>
<name>A0A1M5YWF2_9FIRM</name>
<dbReference type="NCBIfam" id="NF033551">
    <property type="entry name" value="transpos_IS1182"/>
    <property type="match status" value="1"/>
</dbReference>
<organism evidence="3 4">
    <name type="scientific">Sporobacter termitidis DSM 10068</name>
    <dbReference type="NCBI Taxonomy" id="1123282"/>
    <lineage>
        <taxon>Bacteria</taxon>
        <taxon>Bacillati</taxon>
        <taxon>Bacillota</taxon>
        <taxon>Clostridia</taxon>
        <taxon>Eubacteriales</taxon>
        <taxon>Oscillospiraceae</taxon>
        <taxon>Sporobacter</taxon>
    </lineage>
</organism>
<gene>
    <name evidence="3" type="ORF">SAMN02745823_02917</name>
</gene>
<dbReference type="STRING" id="1123282.SAMN02745823_02917"/>
<dbReference type="Pfam" id="PF05598">
    <property type="entry name" value="DUF772"/>
    <property type="match status" value="1"/>
</dbReference>
<sequence length="481" mass="56152">MERYKCSENRNQINMLPMCLDDMLTGDAEVRALDVIVEKMDIPSMGFTHSETKETGRKPYSPVDMFKLYAYGYFNGIRSTRKVERECYRNIEVMWLINGLKPDFKTIADFRKNNKGPIKQAFHKFSMICDELGLIGKEMIAVDGSKFRASNSRFSYHSEKKLQKKIEHYNKVAEGYLLLLDQYDEQENDCVTPKLNRSEIDEKIKGVYKRLDELRELEQTVKISGTIYETDPDSRMMQTNNKGCDICHNVQIAVDDKNHMVVAVDVTSEPVDKEQLHNMSLHAKEELGVETITVIADKGYYSAQQFAMCKEDNIIPIVAKADRSFMAATKEYEKSKFNYDENQDGYICPQGHLLRPYQHRKKYTQETDFKRYQNFEACSNCPVKENCSNNEKGRTIQDRPFQRIADEVDRRTEQFADMYKVRKQTVEHPWGTIKRAMGFSYFLTRRTENVRTESLLSFIAYNMRRTINIIGTKQLIRILQG</sequence>
<dbReference type="Proteomes" id="UP000183995">
    <property type="component" value="Unassembled WGS sequence"/>
</dbReference>
<dbReference type="EMBL" id="FQXV01000011">
    <property type="protein sequence ID" value="SHI16325.1"/>
    <property type="molecule type" value="Genomic_DNA"/>
</dbReference>
<dbReference type="InterPro" id="IPR025668">
    <property type="entry name" value="Tnp_DDE_dom"/>
</dbReference>
<evidence type="ECO:0000313" key="4">
    <source>
        <dbReference type="Proteomes" id="UP000183995"/>
    </source>
</evidence>
<dbReference type="PANTHER" id="PTHR33408">
    <property type="entry name" value="TRANSPOSASE"/>
    <property type="match status" value="1"/>
</dbReference>
<dbReference type="PANTHER" id="PTHR33408:SF2">
    <property type="entry name" value="TRANSPOSASE DDE DOMAIN-CONTAINING PROTEIN"/>
    <property type="match status" value="1"/>
</dbReference>
<dbReference type="InterPro" id="IPR008490">
    <property type="entry name" value="Transposase_InsH_N"/>
</dbReference>
<evidence type="ECO:0000313" key="3">
    <source>
        <dbReference type="EMBL" id="SHI16325.1"/>
    </source>
</evidence>
<dbReference type="Pfam" id="PF13751">
    <property type="entry name" value="DDE_Tnp_1_6"/>
    <property type="match status" value="1"/>
</dbReference>
<keyword evidence="4" id="KW-1185">Reference proteome</keyword>
<feature type="domain" description="Transposase DDE" evidence="2">
    <location>
        <begin position="347"/>
        <end position="465"/>
    </location>
</feature>
<dbReference type="InterPro" id="IPR047629">
    <property type="entry name" value="IS1182_transpos"/>
</dbReference>
<feature type="domain" description="Transposase InsH N-terminal" evidence="1">
    <location>
        <begin position="20"/>
        <end position="112"/>
    </location>
</feature>
<accession>A0A1M5YWF2</accession>
<dbReference type="RefSeq" id="WP_143162370.1">
    <property type="nucleotide sequence ID" value="NZ_FQXV01000011.1"/>
</dbReference>
<evidence type="ECO:0000259" key="1">
    <source>
        <dbReference type="Pfam" id="PF05598"/>
    </source>
</evidence>
<protein>
    <submittedName>
        <fullName evidence="3">Transposase</fullName>
    </submittedName>
</protein>